<evidence type="ECO:0000313" key="8">
    <source>
        <dbReference type="EMBL" id="KAK6916961.1"/>
    </source>
</evidence>
<proteinExistence type="predicted"/>
<dbReference type="InterPro" id="IPR003340">
    <property type="entry name" value="B3_DNA-bd"/>
</dbReference>
<reference evidence="8 9" key="1">
    <citation type="submission" date="2023-12" db="EMBL/GenBank/DDBJ databases">
        <title>A high-quality genome assembly for Dillenia turbinata (Dilleniales).</title>
        <authorList>
            <person name="Chanderbali A."/>
        </authorList>
    </citation>
    <scope>NUCLEOTIDE SEQUENCE [LARGE SCALE GENOMIC DNA]</scope>
    <source>
        <strain evidence="8">LSX21</strain>
        <tissue evidence="8">Leaf</tissue>
    </source>
</reference>
<dbReference type="GO" id="GO:0005634">
    <property type="term" value="C:nucleus"/>
    <property type="evidence" value="ECO:0007669"/>
    <property type="project" value="UniProtKB-SubCell"/>
</dbReference>
<dbReference type="Gene3D" id="2.40.330.10">
    <property type="entry name" value="DNA-binding pseudobarrel domain"/>
    <property type="match status" value="1"/>
</dbReference>
<dbReference type="PANTHER" id="PTHR31920:SF135">
    <property type="entry name" value="B3 DOMAIN-CONTAINING PROTEIN OS03G0621600-RELATED"/>
    <property type="match status" value="1"/>
</dbReference>
<evidence type="ECO:0000256" key="4">
    <source>
        <dbReference type="ARBA" id="ARBA00023163"/>
    </source>
</evidence>
<feature type="region of interest" description="Disordered" evidence="6">
    <location>
        <begin position="64"/>
        <end position="134"/>
    </location>
</feature>
<keyword evidence="3" id="KW-0238">DNA-binding</keyword>
<protein>
    <recommendedName>
        <fullName evidence="7">TF-B3 domain-containing protein</fullName>
    </recommendedName>
</protein>
<dbReference type="Pfam" id="PF02362">
    <property type="entry name" value="B3"/>
    <property type="match status" value="1"/>
</dbReference>
<gene>
    <name evidence="8" type="ORF">RJ641_017712</name>
</gene>
<comment type="caution">
    <text evidence="8">The sequence shown here is derived from an EMBL/GenBank/DDBJ whole genome shotgun (WGS) entry which is preliminary data.</text>
</comment>
<evidence type="ECO:0000256" key="2">
    <source>
        <dbReference type="ARBA" id="ARBA00023015"/>
    </source>
</evidence>
<evidence type="ECO:0000259" key="7">
    <source>
        <dbReference type="PROSITE" id="PS50863"/>
    </source>
</evidence>
<evidence type="ECO:0000313" key="9">
    <source>
        <dbReference type="Proteomes" id="UP001370490"/>
    </source>
</evidence>
<dbReference type="CDD" id="cd10017">
    <property type="entry name" value="B3_DNA"/>
    <property type="match status" value="1"/>
</dbReference>
<keyword evidence="2" id="KW-0805">Transcription regulation</keyword>
<dbReference type="PANTHER" id="PTHR31920">
    <property type="entry name" value="B3 DOMAIN-CONTAINING"/>
    <property type="match status" value="1"/>
</dbReference>
<evidence type="ECO:0000256" key="6">
    <source>
        <dbReference type="SAM" id="MobiDB-lite"/>
    </source>
</evidence>
<dbReference type="AlphaFoldDB" id="A0AAN8USU2"/>
<dbReference type="EMBL" id="JBAMMX010000023">
    <property type="protein sequence ID" value="KAK6916961.1"/>
    <property type="molecule type" value="Genomic_DNA"/>
</dbReference>
<feature type="non-terminal residue" evidence="8">
    <location>
        <position position="365"/>
    </location>
</feature>
<keyword evidence="4" id="KW-0804">Transcription</keyword>
<keyword evidence="5" id="KW-0539">Nucleus</keyword>
<accession>A0AAN8USU2</accession>
<dbReference type="InterPro" id="IPR015300">
    <property type="entry name" value="DNA-bd_pseudobarrel_sf"/>
</dbReference>
<name>A0AAN8USU2_9MAGN</name>
<organism evidence="8 9">
    <name type="scientific">Dillenia turbinata</name>
    <dbReference type="NCBI Taxonomy" id="194707"/>
    <lineage>
        <taxon>Eukaryota</taxon>
        <taxon>Viridiplantae</taxon>
        <taxon>Streptophyta</taxon>
        <taxon>Embryophyta</taxon>
        <taxon>Tracheophyta</taxon>
        <taxon>Spermatophyta</taxon>
        <taxon>Magnoliopsida</taxon>
        <taxon>eudicotyledons</taxon>
        <taxon>Gunneridae</taxon>
        <taxon>Pentapetalae</taxon>
        <taxon>Dilleniales</taxon>
        <taxon>Dilleniaceae</taxon>
        <taxon>Dillenia</taxon>
    </lineage>
</organism>
<comment type="subcellular location">
    <subcellularLocation>
        <location evidence="1">Nucleus</location>
    </subcellularLocation>
</comment>
<keyword evidence="9" id="KW-1185">Reference proteome</keyword>
<dbReference type="Proteomes" id="UP001370490">
    <property type="component" value="Unassembled WGS sequence"/>
</dbReference>
<sequence>MKKQLYKVHVKKVEGDFYFIDGWEEFVNDQPIKLGDFLVFKYNRHAVFDVKIFGTNGCKKKLRVDSEEPSESEEAVDGTNRLKAKEPVPMETEVVSISDGEGKENGKEEEENGVEKVKKEEEEDDGVEEQGVQFDKRGTGVQKRKFNSTLFSDDVPRVTGATIHFLSSVAPVRTSLLVRLLVTDDHQIAEGPWVCPTVPYARSMKAAEITDEQYELLREAGIVIPRCPHFLVPSYENVRKNQLDVFVSLVEKIRLIDSDSAALYDSNRDPHQLLQSYEGQASLCSYPFCFLIDAASSSYSAVLCIWTMKLIFRSIGLVADRPNRKVLLAQALRDLYCFPTSSGKLGLDLIARLQVTAIVIIFLNF</sequence>
<dbReference type="GO" id="GO:0003677">
    <property type="term" value="F:DNA binding"/>
    <property type="evidence" value="ECO:0007669"/>
    <property type="project" value="UniProtKB-KW"/>
</dbReference>
<evidence type="ECO:0000256" key="5">
    <source>
        <dbReference type="ARBA" id="ARBA00023242"/>
    </source>
</evidence>
<dbReference type="PROSITE" id="PS50863">
    <property type="entry name" value="B3"/>
    <property type="match status" value="1"/>
</dbReference>
<dbReference type="SUPFAM" id="SSF101936">
    <property type="entry name" value="DNA-binding pseudobarrel domain"/>
    <property type="match status" value="1"/>
</dbReference>
<evidence type="ECO:0000256" key="1">
    <source>
        <dbReference type="ARBA" id="ARBA00004123"/>
    </source>
</evidence>
<evidence type="ECO:0000256" key="3">
    <source>
        <dbReference type="ARBA" id="ARBA00023125"/>
    </source>
</evidence>
<feature type="domain" description="TF-B3" evidence="7">
    <location>
        <begin position="1"/>
        <end position="56"/>
    </location>
</feature>
<feature type="compositionally biased region" description="Acidic residues" evidence="6">
    <location>
        <begin position="67"/>
        <end position="76"/>
    </location>
</feature>
<dbReference type="InterPro" id="IPR050655">
    <property type="entry name" value="Plant_B3_domain"/>
</dbReference>